<gene>
    <name evidence="1" type="ORF">MYF79_21070</name>
</gene>
<name>A0ABY4HVE5_CHIFI</name>
<accession>A0ABY4HVE5</accession>
<protein>
    <submittedName>
        <fullName evidence="1">Uncharacterized protein</fullName>
    </submittedName>
</protein>
<dbReference type="Proteomes" id="UP000830198">
    <property type="component" value="Chromosome"/>
</dbReference>
<keyword evidence="2" id="KW-1185">Reference proteome</keyword>
<reference evidence="1 2" key="1">
    <citation type="submission" date="2022-04" db="EMBL/GenBank/DDBJ databases">
        <title>The arsenic-methylating capacity of Chitinophaga filiformis YT5 during chitin decomposition.</title>
        <authorList>
            <person name="Chen G."/>
            <person name="Liang Y."/>
        </authorList>
    </citation>
    <scope>NUCLEOTIDE SEQUENCE [LARGE SCALE GENOMIC DNA]</scope>
    <source>
        <strain evidence="1 2">YT5</strain>
    </source>
</reference>
<dbReference type="EMBL" id="CP095855">
    <property type="protein sequence ID" value="UPK67438.1"/>
    <property type="molecule type" value="Genomic_DNA"/>
</dbReference>
<proteinExistence type="predicted"/>
<organism evidence="1 2">
    <name type="scientific">Chitinophaga filiformis</name>
    <name type="common">Myxococcus filiformis</name>
    <name type="synonym">Flexibacter filiformis</name>
    <dbReference type="NCBI Taxonomy" id="104663"/>
    <lineage>
        <taxon>Bacteria</taxon>
        <taxon>Pseudomonadati</taxon>
        <taxon>Bacteroidota</taxon>
        <taxon>Chitinophagia</taxon>
        <taxon>Chitinophagales</taxon>
        <taxon>Chitinophagaceae</taxon>
        <taxon>Chitinophaga</taxon>
    </lineage>
</organism>
<sequence length="163" mass="18343">MDLENKFSHIKGWGVDADPKNEPTYPIKKYTGDDHERLNWERPALQPLTVEVLHSNERPGLSAVYGTSVPPSGLSGNIRRFAFKYSESSYGHWLPLLVADRVNVIEGIVDDIKKGHIPNIFAEKGWKAEWKYNRAGMIRKIALTALATAALVMLCRKSKAAKR</sequence>
<evidence type="ECO:0000313" key="1">
    <source>
        <dbReference type="EMBL" id="UPK67438.1"/>
    </source>
</evidence>
<dbReference type="RefSeq" id="WP_247809819.1">
    <property type="nucleotide sequence ID" value="NZ_CP095855.1"/>
</dbReference>
<evidence type="ECO:0000313" key="2">
    <source>
        <dbReference type="Proteomes" id="UP000830198"/>
    </source>
</evidence>